<dbReference type="Proteomes" id="UP000004283">
    <property type="component" value="Unassembled WGS sequence"/>
</dbReference>
<feature type="domain" description="Competence protein CoiA-like N-terminal" evidence="2">
    <location>
        <begin position="13"/>
        <end position="53"/>
    </location>
</feature>
<evidence type="ECO:0000259" key="2">
    <source>
        <dbReference type="Pfam" id="PF25164"/>
    </source>
</evidence>
<sequence>MIIACDSNKKYVRADEANKRNNYFYPGCHEKVILKNGEVKQKHFSHCAGAACVTFTENESMQHLSGKLQLASKLQYYGDVQIEAVLPEIQKRPDILLIHNHKRIAIEYQCSPISQKKLDMRNKGYFAENIHVIWILGQTYFNRTMTQGTIMKFMADNALVFYLPNKQYFVHRQHFRKPDFSRVLFVDKIDTTLFNAKVPKQRTRLNIPKQRTRLNIPKQIYKLQSLILQKRVDPKLVDYLYKKNRLLMDVPVWVHGGNTFGLKVPNWYWRLITILFLEKIGQQNVVKKAELTVKLIPFLLGDNTFKRQQIAELYHDLEVHDYILQQENYILVRRLPQWKNARQQSIVKI</sequence>
<dbReference type="Pfam" id="PF25164">
    <property type="entry name" value="CoiA_N"/>
    <property type="match status" value="1"/>
</dbReference>
<dbReference type="InterPro" id="IPR057253">
    <property type="entry name" value="CoiA-like_N"/>
</dbReference>
<dbReference type="Pfam" id="PF06054">
    <property type="entry name" value="CoiA_nuc"/>
    <property type="match status" value="1"/>
</dbReference>
<comment type="caution">
    <text evidence="3">The sequence shown here is derived from an EMBL/GenBank/DDBJ whole genome shotgun (WGS) entry which is preliminary data.</text>
</comment>
<protein>
    <submittedName>
        <fullName evidence="3">Competence protein CoiA-like protein</fullName>
    </submittedName>
</protein>
<accession>C2KLI4</accession>
<reference evidence="3 4" key="1">
    <citation type="submission" date="2009-04" db="EMBL/GenBank/DDBJ databases">
        <authorList>
            <person name="Qin X."/>
            <person name="Bachman B."/>
            <person name="Battles P."/>
            <person name="Bell A."/>
            <person name="Bess C."/>
            <person name="Bickham C."/>
            <person name="Chaboub L."/>
            <person name="Chen D."/>
            <person name="Coyle M."/>
            <person name="Deiros D.R."/>
            <person name="Dinh H."/>
            <person name="Forbes L."/>
            <person name="Fowler G."/>
            <person name="Francisco L."/>
            <person name="Fu Q."/>
            <person name="Gubbala S."/>
            <person name="Hale W."/>
            <person name="Han Y."/>
            <person name="Hemphill L."/>
            <person name="Highlander S.K."/>
            <person name="Hirani K."/>
            <person name="Hogues M."/>
            <person name="Jackson L."/>
            <person name="Jakkamsetti A."/>
            <person name="Javaid M."/>
            <person name="Jiang H."/>
            <person name="Korchina V."/>
            <person name="Kovar C."/>
            <person name="Lara F."/>
            <person name="Lee S."/>
            <person name="Mata R."/>
            <person name="Mathew T."/>
            <person name="Moen C."/>
            <person name="Morales K."/>
            <person name="Munidasa M."/>
            <person name="Nazareth L."/>
            <person name="Ngo R."/>
            <person name="Nguyen L."/>
            <person name="Okwuonu G."/>
            <person name="Ongeri F."/>
            <person name="Patil S."/>
            <person name="Petrosino J."/>
            <person name="Pham C."/>
            <person name="Pham P."/>
            <person name="Pu L.-L."/>
            <person name="Puazo M."/>
            <person name="Raj R."/>
            <person name="Reid J."/>
            <person name="Rouhana J."/>
            <person name="Saada N."/>
            <person name="Shang Y."/>
            <person name="Simmons D."/>
            <person name="Thornton R."/>
            <person name="Warren J."/>
            <person name="Weissenberger G."/>
            <person name="Zhang J."/>
            <person name="Zhang L."/>
            <person name="Zhou C."/>
            <person name="Zhu D."/>
            <person name="Muzny D."/>
            <person name="Worley K."/>
            <person name="Gibbs R."/>
        </authorList>
    </citation>
    <scope>NUCLEOTIDE SEQUENCE [LARGE SCALE GENOMIC DNA]</scope>
    <source>
        <strain evidence="3 4">ATCC 19254</strain>
    </source>
</reference>
<organism evidence="3 4">
    <name type="scientific">Leuconostoc mesenteroides subsp. cremoris ATCC 19254</name>
    <dbReference type="NCBI Taxonomy" id="586220"/>
    <lineage>
        <taxon>Bacteria</taxon>
        <taxon>Bacillati</taxon>
        <taxon>Bacillota</taxon>
        <taxon>Bacilli</taxon>
        <taxon>Lactobacillales</taxon>
        <taxon>Lactobacillaceae</taxon>
        <taxon>Leuconostoc</taxon>
    </lineage>
</organism>
<evidence type="ECO:0000313" key="4">
    <source>
        <dbReference type="Proteomes" id="UP000004283"/>
    </source>
</evidence>
<dbReference type="RefSeq" id="WP_004164663.1">
    <property type="nucleotide sequence ID" value="NZ_GG693384.1"/>
</dbReference>
<feature type="domain" description="Competence protein CoiA nuclease-like" evidence="1">
    <location>
        <begin position="59"/>
        <end position="175"/>
    </location>
</feature>
<proteinExistence type="predicted"/>
<gene>
    <name evidence="3" type="primary">coiA</name>
    <name evidence="3" type="ORF">HMPREF0555_1500</name>
</gene>
<dbReference type="HOGENOM" id="CLU_057999_0_0_9"/>
<dbReference type="EMBL" id="ACKV01000082">
    <property type="protein sequence ID" value="EEJ41915.1"/>
    <property type="molecule type" value="Genomic_DNA"/>
</dbReference>
<evidence type="ECO:0000313" key="3">
    <source>
        <dbReference type="EMBL" id="EEJ41915.1"/>
    </source>
</evidence>
<name>C2KLI4_LEUMC</name>
<dbReference type="AlphaFoldDB" id="C2KLI4"/>
<evidence type="ECO:0000259" key="1">
    <source>
        <dbReference type="Pfam" id="PF06054"/>
    </source>
</evidence>
<dbReference type="InterPro" id="IPR010330">
    <property type="entry name" value="CoiA_nuc"/>
</dbReference>